<evidence type="ECO:0000256" key="4">
    <source>
        <dbReference type="ARBA" id="ARBA00022603"/>
    </source>
</evidence>
<evidence type="ECO:0000256" key="1">
    <source>
        <dbReference type="ARBA" id="ARBA00001286"/>
    </source>
</evidence>
<evidence type="ECO:0000256" key="6">
    <source>
        <dbReference type="ARBA" id="ARBA00022763"/>
    </source>
</evidence>
<dbReference type="GO" id="GO:0032259">
    <property type="term" value="P:methylation"/>
    <property type="evidence" value="ECO:0007669"/>
    <property type="project" value="UniProtKB-KW"/>
</dbReference>
<dbReference type="EC" id="2.1.1.63" evidence="9"/>
<dbReference type="GO" id="GO:0003908">
    <property type="term" value="F:methylated-DNA-[protein]-cysteine S-methyltransferase activity"/>
    <property type="evidence" value="ECO:0007669"/>
    <property type="project" value="UniProtKB-UniRule"/>
</dbReference>
<dbReference type="InterPro" id="IPR036217">
    <property type="entry name" value="MethylDNA_cys_MeTrfase_DNAb"/>
</dbReference>
<feature type="domain" description="Methylated-DNA-[protein]-cysteine S-methyltransferase DNA binding" evidence="10">
    <location>
        <begin position="99"/>
        <end position="176"/>
    </location>
</feature>
<keyword evidence="7 9" id="KW-0234">DNA repair</keyword>
<comment type="subcellular location">
    <subcellularLocation>
        <location evidence="9">Cytoplasm</location>
    </subcellularLocation>
</comment>
<dbReference type="SUPFAM" id="SSF53155">
    <property type="entry name" value="Methylated DNA-protein cysteine methyltransferase domain"/>
    <property type="match status" value="1"/>
</dbReference>
<evidence type="ECO:0000256" key="9">
    <source>
        <dbReference type="HAMAP-Rule" id="MF_00772"/>
    </source>
</evidence>
<dbReference type="InterPro" id="IPR014048">
    <property type="entry name" value="MethylDNA_cys_MeTrfase_DNA-bd"/>
</dbReference>
<comment type="catalytic activity">
    <reaction evidence="1 9">
        <text>a 4-O-methyl-thymidine in DNA + L-cysteinyl-[protein] = a thymidine in DNA + S-methyl-L-cysteinyl-[protein]</text>
        <dbReference type="Rhea" id="RHEA:53428"/>
        <dbReference type="Rhea" id="RHEA-COMP:10131"/>
        <dbReference type="Rhea" id="RHEA-COMP:10132"/>
        <dbReference type="Rhea" id="RHEA-COMP:13555"/>
        <dbReference type="Rhea" id="RHEA-COMP:13556"/>
        <dbReference type="ChEBI" id="CHEBI:29950"/>
        <dbReference type="ChEBI" id="CHEBI:82612"/>
        <dbReference type="ChEBI" id="CHEBI:137386"/>
        <dbReference type="ChEBI" id="CHEBI:137387"/>
        <dbReference type="EC" id="2.1.1.63"/>
    </reaction>
</comment>
<evidence type="ECO:0000256" key="3">
    <source>
        <dbReference type="ARBA" id="ARBA00022490"/>
    </source>
</evidence>
<dbReference type="Gene3D" id="3.30.160.70">
    <property type="entry name" value="Methylated DNA-protein cysteine methyltransferase domain"/>
    <property type="match status" value="1"/>
</dbReference>
<comment type="miscellaneous">
    <text evidence="9">This enzyme catalyzes only one turnover and therefore is not strictly catalytic. According to one definition, an enzyme is a biocatalyst that acts repeatedly and over many reaction cycles.</text>
</comment>
<dbReference type="HAMAP" id="MF_00772">
    <property type="entry name" value="OGT"/>
    <property type="match status" value="1"/>
</dbReference>
<feature type="active site" description="Nucleophile; methyl group acceptor" evidence="9">
    <location>
        <position position="148"/>
    </location>
</feature>
<evidence type="ECO:0000313" key="12">
    <source>
        <dbReference type="Proteomes" id="UP000825051"/>
    </source>
</evidence>
<comment type="function">
    <text evidence="9">Involved in the cellular defense against the biological effects of O6-methylguanine (O6-MeG) and O4-methylthymine (O4-MeT) in DNA. Repairs the methylated nucleobase in DNA by stoichiometrically transferring the methyl group to a cysteine residue in the enzyme. This is a suicide reaction: the enzyme is irreversibly inactivated.</text>
</comment>
<dbReference type="InterPro" id="IPR001497">
    <property type="entry name" value="MethylDNA_cys_MeTrfase_AS"/>
</dbReference>
<evidence type="ECO:0000256" key="8">
    <source>
        <dbReference type="ARBA" id="ARBA00049348"/>
    </source>
</evidence>
<organism evidence="11 12">
    <name type="scientific">Horticoccus luteus</name>
    <dbReference type="NCBI Taxonomy" id="2862869"/>
    <lineage>
        <taxon>Bacteria</taxon>
        <taxon>Pseudomonadati</taxon>
        <taxon>Verrucomicrobiota</taxon>
        <taxon>Opitutia</taxon>
        <taxon>Opitutales</taxon>
        <taxon>Opitutaceae</taxon>
        <taxon>Horticoccus</taxon>
    </lineage>
</organism>
<dbReference type="Proteomes" id="UP000825051">
    <property type="component" value="Chromosome"/>
</dbReference>
<evidence type="ECO:0000259" key="10">
    <source>
        <dbReference type="Pfam" id="PF01035"/>
    </source>
</evidence>
<dbReference type="CDD" id="cd06445">
    <property type="entry name" value="ATase"/>
    <property type="match status" value="1"/>
</dbReference>
<protein>
    <recommendedName>
        <fullName evidence="9">Methylated-DNA--protein-cysteine methyltransferase</fullName>
        <ecNumber evidence="9">2.1.1.63</ecNumber>
    </recommendedName>
    <alternativeName>
        <fullName evidence="9">6-O-methylguanine-DNA methyltransferase</fullName>
        <shortName evidence="9">MGMT</shortName>
    </alternativeName>
    <alternativeName>
        <fullName evidence="9">O-6-methylguanine-DNA-alkyltransferase</fullName>
    </alternativeName>
</protein>
<dbReference type="RefSeq" id="WP_220165938.1">
    <property type="nucleotide sequence ID" value="NZ_CP080507.1"/>
</dbReference>
<dbReference type="GO" id="GO:0005737">
    <property type="term" value="C:cytoplasm"/>
    <property type="evidence" value="ECO:0007669"/>
    <property type="project" value="UniProtKB-SubCell"/>
</dbReference>
<proteinExistence type="inferred from homology"/>
<dbReference type="PROSITE" id="PS00374">
    <property type="entry name" value="MGMT"/>
    <property type="match status" value="1"/>
</dbReference>
<dbReference type="InterPro" id="IPR036631">
    <property type="entry name" value="MGMT_N_sf"/>
</dbReference>
<keyword evidence="3 9" id="KW-0963">Cytoplasm</keyword>
<dbReference type="SUPFAM" id="SSF46767">
    <property type="entry name" value="Methylated DNA-protein cysteine methyltransferase, C-terminal domain"/>
    <property type="match status" value="1"/>
</dbReference>
<keyword evidence="4 9" id="KW-0489">Methyltransferase</keyword>
<dbReference type="AlphaFoldDB" id="A0A8F9TWT5"/>
<dbReference type="PANTHER" id="PTHR10815">
    <property type="entry name" value="METHYLATED-DNA--PROTEIN-CYSTEINE METHYLTRANSFERASE"/>
    <property type="match status" value="1"/>
</dbReference>
<dbReference type="FunFam" id="1.10.10.10:FF:000214">
    <property type="entry name" value="Methylated-DNA--protein-cysteine methyltransferase"/>
    <property type="match status" value="1"/>
</dbReference>
<comment type="similarity">
    <text evidence="2 9">Belongs to the MGMT family.</text>
</comment>
<keyword evidence="12" id="KW-1185">Reference proteome</keyword>
<dbReference type="Gene3D" id="1.10.10.10">
    <property type="entry name" value="Winged helix-like DNA-binding domain superfamily/Winged helix DNA-binding domain"/>
    <property type="match status" value="1"/>
</dbReference>
<accession>A0A8F9TWT5</accession>
<dbReference type="PANTHER" id="PTHR10815:SF5">
    <property type="entry name" value="METHYLATED-DNA--PROTEIN-CYSTEINE METHYLTRANSFERASE"/>
    <property type="match status" value="1"/>
</dbReference>
<evidence type="ECO:0000256" key="5">
    <source>
        <dbReference type="ARBA" id="ARBA00022679"/>
    </source>
</evidence>
<reference evidence="11" key="1">
    <citation type="submission" date="2021-08" db="EMBL/GenBank/DDBJ databases">
        <title>Genome of a novel bacterium of the phylum Verrucomicrobia, Oleiharenicola sp. KSB-15.</title>
        <authorList>
            <person name="Chung J.-H."/>
            <person name="Ahn J.-H."/>
            <person name="Yoon Y."/>
            <person name="Kim D.-Y."/>
            <person name="An S.-H."/>
            <person name="Park I."/>
            <person name="Yeon J."/>
        </authorList>
    </citation>
    <scope>NUCLEOTIDE SEQUENCE</scope>
    <source>
        <strain evidence="11">KSB-15</strain>
    </source>
</reference>
<keyword evidence="5 9" id="KW-0808">Transferase</keyword>
<evidence type="ECO:0000256" key="7">
    <source>
        <dbReference type="ARBA" id="ARBA00023204"/>
    </source>
</evidence>
<dbReference type="KEGG" id="ole:K0B96_08155"/>
<dbReference type="Pfam" id="PF01035">
    <property type="entry name" value="DNA_binding_1"/>
    <property type="match status" value="1"/>
</dbReference>
<name>A0A8F9TWT5_9BACT</name>
<keyword evidence="6 9" id="KW-0227">DNA damage</keyword>
<dbReference type="NCBIfam" id="TIGR00589">
    <property type="entry name" value="ogt"/>
    <property type="match status" value="1"/>
</dbReference>
<dbReference type="InterPro" id="IPR036388">
    <property type="entry name" value="WH-like_DNA-bd_sf"/>
</dbReference>
<comment type="catalytic activity">
    <reaction evidence="8 9">
        <text>a 6-O-methyl-2'-deoxyguanosine in DNA + L-cysteinyl-[protein] = S-methyl-L-cysteinyl-[protein] + a 2'-deoxyguanosine in DNA</text>
        <dbReference type="Rhea" id="RHEA:24000"/>
        <dbReference type="Rhea" id="RHEA-COMP:10131"/>
        <dbReference type="Rhea" id="RHEA-COMP:10132"/>
        <dbReference type="Rhea" id="RHEA-COMP:11367"/>
        <dbReference type="Rhea" id="RHEA-COMP:11368"/>
        <dbReference type="ChEBI" id="CHEBI:29950"/>
        <dbReference type="ChEBI" id="CHEBI:82612"/>
        <dbReference type="ChEBI" id="CHEBI:85445"/>
        <dbReference type="ChEBI" id="CHEBI:85448"/>
        <dbReference type="EC" id="2.1.1.63"/>
    </reaction>
</comment>
<gene>
    <name evidence="11" type="ORF">K0B96_08155</name>
</gene>
<evidence type="ECO:0000256" key="2">
    <source>
        <dbReference type="ARBA" id="ARBA00008711"/>
    </source>
</evidence>
<evidence type="ECO:0000313" key="11">
    <source>
        <dbReference type="EMBL" id="QYM80565.1"/>
    </source>
</evidence>
<dbReference type="GO" id="GO:0006307">
    <property type="term" value="P:DNA alkylation repair"/>
    <property type="evidence" value="ECO:0007669"/>
    <property type="project" value="UniProtKB-UniRule"/>
</dbReference>
<sequence>MNTYFCATLSTPCGPFSLCVDATGALVATAFGDTTALHGRLKSCQRLDDNSSVGATEGATSYHLIGDKCRVAPWVEEVRAYFAEERRDFDLPLAAIGSAFQQRVWSALRSIPFGETRSYGDLARALGTAPRAVGRANATNPICLIVPCHRVIGADGSLTGFAFGENIKRQLLEHERSVAMAPARTLAATG</sequence>
<dbReference type="InterPro" id="IPR023546">
    <property type="entry name" value="MGMT"/>
</dbReference>
<dbReference type="EMBL" id="CP080507">
    <property type="protein sequence ID" value="QYM80565.1"/>
    <property type="molecule type" value="Genomic_DNA"/>
</dbReference>